<evidence type="ECO:0008006" key="8">
    <source>
        <dbReference type="Google" id="ProtNLM"/>
    </source>
</evidence>
<keyword evidence="3 5" id="KW-1133">Transmembrane helix</keyword>
<dbReference type="Proteomes" id="UP000218890">
    <property type="component" value="Chromosome"/>
</dbReference>
<feature type="transmembrane region" description="Helical" evidence="5">
    <location>
        <begin position="76"/>
        <end position="94"/>
    </location>
</feature>
<keyword evidence="4 5" id="KW-0472">Membrane</keyword>
<dbReference type="OrthoDB" id="5293276at2"/>
<dbReference type="KEGG" id="hhk:HH1059_24880"/>
<reference evidence="6" key="1">
    <citation type="submission" date="2016-02" db="EMBL/GenBank/DDBJ databases">
        <title>Halorhodospira halochloris DSM-1059 complete genome, version 2.</title>
        <authorList>
            <person name="Tsukatani Y."/>
        </authorList>
    </citation>
    <scope>NUCLEOTIDE SEQUENCE</scope>
    <source>
        <strain evidence="6">DSM 1059</strain>
    </source>
</reference>
<evidence type="ECO:0000256" key="4">
    <source>
        <dbReference type="ARBA" id="ARBA00023136"/>
    </source>
</evidence>
<evidence type="ECO:0000256" key="3">
    <source>
        <dbReference type="ARBA" id="ARBA00022989"/>
    </source>
</evidence>
<evidence type="ECO:0000256" key="1">
    <source>
        <dbReference type="ARBA" id="ARBA00004127"/>
    </source>
</evidence>
<feature type="transmembrane region" description="Helical" evidence="5">
    <location>
        <begin position="43"/>
        <end position="64"/>
    </location>
</feature>
<proteinExistence type="predicted"/>
<name>A0A0X8X6L3_HALHR</name>
<dbReference type="InterPro" id="IPR007318">
    <property type="entry name" value="Phopholipid_MeTrfase"/>
</dbReference>
<comment type="subcellular location">
    <subcellularLocation>
        <location evidence="1">Endomembrane system</location>
        <topology evidence="1">Multi-pass membrane protein</topology>
    </subcellularLocation>
</comment>
<dbReference type="RefSeq" id="WP_096406589.1">
    <property type="nucleotide sequence ID" value="NZ_AP017372.2"/>
</dbReference>
<dbReference type="EMBL" id="AP017372">
    <property type="protein sequence ID" value="BAU56564.1"/>
    <property type="molecule type" value="Genomic_DNA"/>
</dbReference>
<feature type="transmembrane region" description="Helical" evidence="5">
    <location>
        <begin position="172"/>
        <end position="189"/>
    </location>
</feature>
<keyword evidence="2 5" id="KW-0812">Transmembrane</keyword>
<evidence type="ECO:0000313" key="7">
    <source>
        <dbReference type="Proteomes" id="UP000218890"/>
    </source>
</evidence>
<evidence type="ECO:0000256" key="2">
    <source>
        <dbReference type="ARBA" id="ARBA00022692"/>
    </source>
</evidence>
<gene>
    <name evidence="6" type="ORF">HH1059_24880</name>
</gene>
<dbReference type="Gene3D" id="1.20.120.1630">
    <property type="match status" value="1"/>
</dbReference>
<feature type="transmembrane region" description="Helical" evidence="5">
    <location>
        <begin position="21"/>
        <end position="37"/>
    </location>
</feature>
<dbReference type="AlphaFoldDB" id="A0A0X8X6L3"/>
<organism evidence="6 7">
    <name type="scientific">Halorhodospira halochloris</name>
    <name type="common">Ectothiorhodospira halochloris</name>
    <dbReference type="NCBI Taxonomy" id="1052"/>
    <lineage>
        <taxon>Bacteria</taxon>
        <taxon>Pseudomonadati</taxon>
        <taxon>Pseudomonadota</taxon>
        <taxon>Gammaproteobacteria</taxon>
        <taxon>Chromatiales</taxon>
        <taxon>Ectothiorhodospiraceae</taxon>
        <taxon>Halorhodospira</taxon>
    </lineage>
</organism>
<dbReference type="GO" id="GO:0012505">
    <property type="term" value="C:endomembrane system"/>
    <property type="evidence" value="ECO:0007669"/>
    <property type="project" value="UniProtKB-SubCell"/>
</dbReference>
<dbReference type="Pfam" id="PF04191">
    <property type="entry name" value="PEMT"/>
    <property type="match status" value="1"/>
</dbReference>
<evidence type="ECO:0000256" key="5">
    <source>
        <dbReference type="SAM" id="Phobius"/>
    </source>
</evidence>
<keyword evidence="7" id="KW-1185">Reference proteome</keyword>
<accession>A0A0X8X6L3</accession>
<evidence type="ECO:0000313" key="6">
    <source>
        <dbReference type="EMBL" id="BAU56564.1"/>
    </source>
</evidence>
<sequence length="190" mass="21015">MNLDPKSLVESLTTKRHKARQALGILLLILTVVVSAPQSASLFVVGTILAGIGIMIRLWGAGHLKKDKELAQDGPYAFVRHPLYVGNTLIITGYLAAAQIWWLVPIAIAFGLLYYPPAIRKEDAKLRKRFPEQWEAWGTKTHALIPKLQPEGELNIHNWSFSQSLRANGEPIIAAFLILGLVVMGSRIFG</sequence>
<protein>
    <recommendedName>
        <fullName evidence="8">Isoprenylcysteine carboxylmethyltransferase family protein</fullName>
    </recommendedName>
</protein>